<organism evidence="1 2">
    <name type="scientific">Tenacibaculum maritimum NCIMB 2154</name>
    <dbReference type="NCBI Taxonomy" id="1349785"/>
    <lineage>
        <taxon>Bacteria</taxon>
        <taxon>Pseudomonadati</taxon>
        <taxon>Bacteroidota</taxon>
        <taxon>Flavobacteriia</taxon>
        <taxon>Flavobacteriales</taxon>
        <taxon>Flavobacteriaceae</taxon>
        <taxon>Tenacibaculum</taxon>
    </lineage>
</organism>
<dbReference type="KEGG" id="tmar:MARIT_0775"/>
<dbReference type="EMBL" id="LT634361">
    <property type="protein sequence ID" value="SFZ80742.1"/>
    <property type="molecule type" value="Genomic_DNA"/>
</dbReference>
<accession>A0A2H1E7Q1</accession>
<dbReference type="STRING" id="1349785.GCA_000509405_00856"/>
<name>A0A2H1E7Q1_9FLAO</name>
<protein>
    <recommendedName>
        <fullName evidence="3">Outer membrane protein</fullName>
    </recommendedName>
</protein>
<sequence>MLTGATMFAQRNNSSPYSYFGIGADFKPKTVEQASMGGIGAALKDTHHLNFVNPASNADLRYATYGLGGGTSFLTLEETNASQTGNSTSLRYIALGFPIGKRAGLSVGLQPLSTVGYSLINEEKDTEGNVIASTKYTGTGGANRLYGSFGMYVAKGLSLGVEGGFIFGKIDNNILNKKLDVAFGTKNEEATTIRGGRLKIGAQYDKELKNKLRLTFGTSIQFKNQLRTSSTEKLSTVVVGAGGADRDKKSIFSSSVGSIESPLEVIAGFGIGKTNKWYIGIDSEYQKAFETVGLNNQRGTLFRYENSHTTAIGGYYIPKINSISSYWNRVTYRAGLRFEKTGLQINAGNGFTSIKDFGINVGLGLPLPKQLSNVNIGFEYGQKGTTNNNLIKESYFNVRLSLSLNSINWFNKRKID</sequence>
<evidence type="ECO:0008006" key="3">
    <source>
        <dbReference type="Google" id="ProtNLM"/>
    </source>
</evidence>
<dbReference type="Gene3D" id="2.40.160.60">
    <property type="entry name" value="Outer membrane protein transport protein (OMPP1/FadL/TodX)"/>
    <property type="match status" value="1"/>
</dbReference>
<gene>
    <name evidence="1" type="ORF">MARIT_0775</name>
</gene>
<evidence type="ECO:0000313" key="2">
    <source>
        <dbReference type="Proteomes" id="UP000231564"/>
    </source>
</evidence>
<evidence type="ECO:0000313" key="1">
    <source>
        <dbReference type="EMBL" id="SFZ80742.1"/>
    </source>
</evidence>
<reference evidence="1 2" key="1">
    <citation type="submission" date="2016-11" db="EMBL/GenBank/DDBJ databases">
        <authorList>
            <person name="Jaros S."/>
            <person name="Januszkiewicz K."/>
            <person name="Wedrychowicz H."/>
        </authorList>
    </citation>
    <scope>NUCLEOTIDE SEQUENCE [LARGE SCALE GENOMIC DNA]</scope>
    <source>
        <strain evidence="1">NCIMB 2154T</strain>
    </source>
</reference>
<dbReference type="Proteomes" id="UP000231564">
    <property type="component" value="Chromosome MARIT"/>
</dbReference>
<proteinExistence type="predicted"/>
<dbReference type="AlphaFoldDB" id="A0A2H1E7Q1"/>
<keyword evidence="2" id="KW-1185">Reference proteome</keyword>